<keyword evidence="2" id="KW-1185">Reference proteome</keyword>
<proteinExistence type="predicted"/>
<dbReference type="EMBL" id="AQHR01000040">
    <property type="protein sequence ID" value="EON78346.1"/>
    <property type="molecule type" value="Genomic_DNA"/>
</dbReference>
<reference evidence="1 2" key="1">
    <citation type="submission" date="2013-02" db="EMBL/GenBank/DDBJ databases">
        <title>A novel strain isolated from Lonar lake, Maharashtra, India.</title>
        <authorList>
            <person name="Singh A."/>
        </authorList>
    </citation>
    <scope>NUCLEOTIDE SEQUENCE [LARGE SCALE GENOMIC DNA]</scope>
    <source>
        <strain evidence="1 2">AK24</strain>
    </source>
</reference>
<accession>R7ZW25</accession>
<evidence type="ECO:0000313" key="1">
    <source>
        <dbReference type="EMBL" id="EON78346.1"/>
    </source>
</evidence>
<evidence type="ECO:0000313" key="2">
    <source>
        <dbReference type="Proteomes" id="UP000013909"/>
    </source>
</evidence>
<sequence>MLSNIFVTTQQKNASKASTSQIRKTLALIRRKYMKVVLLSVLMIAYHQSFAQSLTSVDHLAIKKINPCVQFELPDSSKWKLIQDIPPERSKKGIVMFKHKPLIDSQNRPVEPIMAIIYEKLNDTLDVVEYSAGLIGTKNFNLTWHLLGGYPDYSNDPQSAIFKGTYERNSIEHTVFIGYIKRDNFGVEIICDRTSEIVPELDNEMTTFIKSFTISHSCPKNSEN</sequence>
<gene>
    <name evidence="1" type="ORF">ADIS_1209</name>
</gene>
<organism evidence="1 2">
    <name type="scientific">Lunatimonas lonarensis</name>
    <dbReference type="NCBI Taxonomy" id="1232681"/>
    <lineage>
        <taxon>Bacteria</taxon>
        <taxon>Pseudomonadati</taxon>
        <taxon>Bacteroidota</taxon>
        <taxon>Cytophagia</taxon>
        <taxon>Cytophagales</taxon>
        <taxon>Cyclobacteriaceae</taxon>
    </lineage>
</organism>
<protein>
    <submittedName>
        <fullName evidence="1">Uncharacterized protein</fullName>
    </submittedName>
</protein>
<dbReference type="STRING" id="1232681.ADIS_1209"/>
<comment type="caution">
    <text evidence="1">The sequence shown here is derived from an EMBL/GenBank/DDBJ whole genome shotgun (WGS) entry which is preliminary data.</text>
</comment>
<name>R7ZW25_9BACT</name>
<dbReference type="Proteomes" id="UP000013909">
    <property type="component" value="Unassembled WGS sequence"/>
</dbReference>
<dbReference type="AlphaFoldDB" id="R7ZW25"/>